<organism evidence="3 4">
    <name type="scientific">Vitrella brassicaformis (strain CCMP3155)</name>
    <dbReference type="NCBI Taxonomy" id="1169540"/>
    <lineage>
        <taxon>Eukaryota</taxon>
        <taxon>Sar</taxon>
        <taxon>Alveolata</taxon>
        <taxon>Colpodellida</taxon>
        <taxon>Vitrellaceae</taxon>
        <taxon>Vitrella</taxon>
    </lineage>
</organism>
<dbReference type="EMBL" id="CDMY01001013">
    <property type="protein sequence ID" value="CEM38914.1"/>
    <property type="molecule type" value="Genomic_DNA"/>
</dbReference>
<feature type="region of interest" description="Disordered" evidence="2">
    <location>
        <begin position="258"/>
        <end position="301"/>
    </location>
</feature>
<feature type="non-terminal residue" evidence="3">
    <location>
        <position position="1"/>
    </location>
</feature>
<dbReference type="VEuPathDB" id="CryptoDB:Vbra_10607"/>
<evidence type="ECO:0000256" key="2">
    <source>
        <dbReference type="SAM" id="MobiDB-lite"/>
    </source>
</evidence>
<dbReference type="AlphaFoldDB" id="A0A0G4H545"/>
<gene>
    <name evidence="3" type="ORF">Vbra_10607</name>
</gene>
<feature type="coiled-coil region" evidence="1">
    <location>
        <begin position="468"/>
        <end position="527"/>
    </location>
</feature>
<keyword evidence="1" id="KW-0175">Coiled coil</keyword>
<dbReference type="Proteomes" id="UP000041254">
    <property type="component" value="Unassembled WGS sequence"/>
</dbReference>
<keyword evidence="4" id="KW-1185">Reference proteome</keyword>
<reference evidence="3 4" key="1">
    <citation type="submission" date="2014-11" db="EMBL/GenBank/DDBJ databases">
        <authorList>
            <person name="Zhu J."/>
            <person name="Qi W."/>
            <person name="Song R."/>
        </authorList>
    </citation>
    <scope>NUCLEOTIDE SEQUENCE [LARGE SCALE GENOMIC DNA]</scope>
</reference>
<name>A0A0G4H545_VITBC</name>
<accession>A0A0G4H545</accession>
<feature type="region of interest" description="Disordered" evidence="2">
    <location>
        <begin position="556"/>
        <end position="592"/>
    </location>
</feature>
<proteinExistence type="predicted"/>
<sequence>DGEGEGEVAAKGVYKPPKLLAVEYTGDHLPRRIARRRGRGRLWLFYETARRGGRSSSSAQHISRPSVPIWSRALSMRRGRRLCSSSLTRAGSDCQTATTPPHKSGGAEMVLCEFRLLCVFAIAVWPCLCSPLASLRLTRLLTSLRNRVSAEWIREGTLFEQFAAFCRQGEGDADKRDLLGKVCRLKSLEWDRRQTLRSHEMNVINVAIAVMQSDKLDAALKDDSVLALRRDSQRGIEAWQHSHEGLVALLADHAREEKFRGGKHSMPSKRDRRKREEDIPDVTYVPHLTTPWPSSPADSQADLSTNRTYLCKLDRAKAERDLSHLSKRINDTTIERANLTTLTSNLTEAAGAARAKLRRLKDIFERWEANYVEQRSALRTRKSIQSLGRQALEAVGSLLGLFYARRTSVETGERAIDNVNLTQRFVSAYPDAPDPGWHSGGFLIYQHDKAQSLADLLSLWASYVQLIVDQLDDTQQKVSQEYQSIKAESIAAQRQTEVQLRDMAEEIREKQEETAHIEGELRELQTEQQAVGDGLIRIILECGDVFPEEAARVAAAGRGPSDGPFPQQPRADTDEPGSEAGGVEIIHNVDAL</sequence>
<evidence type="ECO:0000313" key="3">
    <source>
        <dbReference type="EMBL" id="CEM38914.1"/>
    </source>
</evidence>
<evidence type="ECO:0000313" key="4">
    <source>
        <dbReference type="Proteomes" id="UP000041254"/>
    </source>
</evidence>
<evidence type="ECO:0000256" key="1">
    <source>
        <dbReference type="SAM" id="Coils"/>
    </source>
</evidence>
<protein>
    <submittedName>
        <fullName evidence="3">Uncharacterized protein</fullName>
    </submittedName>
</protein>
<feature type="compositionally biased region" description="Basic residues" evidence="2">
    <location>
        <begin position="261"/>
        <end position="273"/>
    </location>
</feature>
<dbReference type="InParanoid" id="A0A0G4H545"/>